<accession>A0ABU4G5I7</accession>
<proteinExistence type="predicted"/>
<organism evidence="3 4">
    <name type="scientific">Sporosarcina saromensis</name>
    <dbReference type="NCBI Taxonomy" id="359365"/>
    <lineage>
        <taxon>Bacteria</taxon>
        <taxon>Bacillati</taxon>
        <taxon>Bacillota</taxon>
        <taxon>Bacilli</taxon>
        <taxon>Bacillales</taxon>
        <taxon>Caryophanaceae</taxon>
        <taxon>Sporosarcina</taxon>
    </lineage>
</organism>
<evidence type="ECO:0000313" key="3">
    <source>
        <dbReference type="EMBL" id="MDW0112236.1"/>
    </source>
</evidence>
<name>A0ABU4G5I7_9BACL</name>
<evidence type="ECO:0000259" key="2">
    <source>
        <dbReference type="Pfam" id="PF09524"/>
    </source>
</evidence>
<comment type="caution">
    <text evidence="3">The sequence shown here is derived from an EMBL/GenBank/DDBJ whole genome shotgun (WGS) entry which is preliminary data.</text>
</comment>
<dbReference type="NCBIfam" id="TIGR02220">
    <property type="entry name" value="phg_TIGR02220"/>
    <property type="match status" value="1"/>
</dbReference>
<dbReference type="EMBL" id="JAUBDI010000002">
    <property type="protein sequence ID" value="MDW0112236.1"/>
    <property type="molecule type" value="Genomic_DNA"/>
</dbReference>
<sequence length="269" mass="31189">MNLLISESPLQVLPTLAVKVGLNKAIILQQLYYRLLISKNIRDGHRWFYKSFEDWQAEEFPFWSVSTVKRAMKELEDDGYVISTSAHNRIKMDRTKWYRINTEKLRSEHFQKTLTPGEEKVDASVQNDTMEDGKTEQSHCVKMTPAITKEVKSNKKDNVEMTLDVASEIINYLNQQTGKAFKPTTKATKDFINGRLREGHTVEHFKTVIDTKVKQWLNDPKWDAYLRPSTLFNPKNFENYLNEAPVAKPVKPKQTSYTPPVLDFGKGEE</sequence>
<dbReference type="RefSeq" id="WP_317942129.1">
    <property type="nucleotide sequence ID" value="NZ_JAUBDI010000002.1"/>
</dbReference>
<reference evidence="3 4" key="1">
    <citation type="submission" date="2023-06" db="EMBL/GenBank/DDBJ databases">
        <title>Sporosarcina sp. nov., isolated from Korean traditional fermented seafood 'Jeotgal'.</title>
        <authorList>
            <person name="Yang A.I."/>
            <person name="Shin N.-R."/>
        </authorList>
    </citation>
    <scope>NUCLEOTIDE SEQUENCE [LARGE SCALE GENOMIC DNA]</scope>
    <source>
        <strain evidence="3 4">KCTC13119</strain>
    </source>
</reference>
<dbReference type="Pfam" id="PF09524">
    <property type="entry name" value="Phg_2220_C"/>
    <property type="match status" value="1"/>
</dbReference>
<protein>
    <submittedName>
        <fullName evidence="3">Conserved phage C-terminal domain-containing protein</fullName>
    </submittedName>
</protein>
<dbReference type="InterPro" id="IPR011741">
    <property type="entry name" value="Phg_2220_C"/>
</dbReference>
<evidence type="ECO:0000313" key="4">
    <source>
        <dbReference type="Proteomes" id="UP001282284"/>
    </source>
</evidence>
<dbReference type="Proteomes" id="UP001282284">
    <property type="component" value="Unassembled WGS sequence"/>
</dbReference>
<keyword evidence="4" id="KW-1185">Reference proteome</keyword>
<feature type="domain" description="Phage conserved hypothetical protein C-terminal" evidence="2">
    <location>
        <begin position="169"/>
        <end position="242"/>
    </location>
</feature>
<feature type="region of interest" description="Disordered" evidence="1">
    <location>
        <begin position="250"/>
        <end position="269"/>
    </location>
</feature>
<gene>
    <name evidence="3" type="ORF">QT711_03500</name>
</gene>
<evidence type="ECO:0000256" key="1">
    <source>
        <dbReference type="SAM" id="MobiDB-lite"/>
    </source>
</evidence>